<reference evidence="1 2" key="1">
    <citation type="submission" date="2015-12" db="EMBL/GenBank/DDBJ databases">
        <title>Draft genome sequence of Moniliophthora roreri, the causal agent of frosty pod rot of cacao.</title>
        <authorList>
            <person name="Aime M.C."/>
            <person name="Diaz-Valderrama J.R."/>
            <person name="Kijpornyongpan T."/>
            <person name="Phillips-Mora W."/>
        </authorList>
    </citation>
    <scope>NUCLEOTIDE SEQUENCE [LARGE SCALE GENOMIC DNA]</scope>
    <source>
        <strain evidence="1 2">MCA 2952</strain>
    </source>
</reference>
<name>A0A0W0FRG1_MONRR</name>
<organism evidence="1 2">
    <name type="scientific">Moniliophthora roreri</name>
    <name type="common">Frosty pod rot fungus</name>
    <name type="synonym">Monilia roreri</name>
    <dbReference type="NCBI Taxonomy" id="221103"/>
    <lineage>
        <taxon>Eukaryota</taxon>
        <taxon>Fungi</taxon>
        <taxon>Dikarya</taxon>
        <taxon>Basidiomycota</taxon>
        <taxon>Agaricomycotina</taxon>
        <taxon>Agaricomycetes</taxon>
        <taxon>Agaricomycetidae</taxon>
        <taxon>Agaricales</taxon>
        <taxon>Marasmiineae</taxon>
        <taxon>Marasmiaceae</taxon>
        <taxon>Moniliophthora</taxon>
    </lineage>
</organism>
<sequence>MVLEHYGDRKLFQLKPVRPQTPYRPKGDTLEVPDIDIEAPSPPPKPVMLDLGINISSITVNNPKPEVPEFIQGSSNIQACVDINIADVVPLDDKDSQGKNGGKNLNMGDFDKEDWNENYNDYVQNEADYYDWYDLIDLKSSITNELLETNIDSEPSLALYEQFLSNSNHKQMNGLLILLQPII</sequence>
<proteinExistence type="predicted"/>
<dbReference type="Proteomes" id="UP000054988">
    <property type="component" value="Unassembled WGS sequence"/>
</dbReference>
<accession>A0A0W0FRG1</accession>
<dbReference type="EMBL" id="LATX01001724">
    <property type="protein sequence ID" value="KTB38868.1"/>
    <property type="molecule type" value="Genomic_DNA"/>
</dbReference>
<evidence type="ECO:0000313" key="1">
    <source>
        <dbReference type="EMBL" id="KTB38868.1"/>
    </source>
</evidence>
<dbReference type="AlphaFoldDB" id="A0A0W0FRG1"/>
<gene>
    <name evidence="1" type="ORF">WG66_8553</name>
</gene>
<comment type="caution">
    <text evidence="1">The sequence shown here is derived from an EMBL/GenBank/DDBJ whole genome shotgun (WGS) entry which is preliminary data.</text>
</comment>
<protein>
    <submittedName>
        <fullName evidence="1">Uncharacterized protein</fullName>
    </submittedName>
</protein>
<evidence type="ECO:0000313" key="2">
    <source>
        <dbReference type="Proteomes" id="UP000054988"/>
    </source>
</evidence>